<feature type="compositionally biased region" description="Polar residues" evidence="1">
    <location>
        <begin position="39"/>
        <end position="58"/>
    </location>
</feature>
<evidence type="ECO:0000256" key="1">
    <source>
        <dbReference type="SAM" id="MobiDB-lite"/>
    </source>
</evidence>
<keyword evidence="3" id="KW-1185">Reference proteome</keyword>
<accession>A0A9E7JXY1</accession>
<gene>
    <name evidence="2" type="ORF">MUK42_29733</name>
</gene>
<dbReference type="Proteomes" id="UP001055439">
    <property type="component" value="Chromosome 4"/>
</dbReference>
<evidence type="ECO:0000313" key="3">
    <source>
        <dbReference type="Proteomes" id="UP001055439"/>
    </source>
</evidence>
<reference evidence="2" key="1">
    <citation type="submission" date="2022-05" db="EMBL/GenBank/DDBJ databases">
        <title>The Musa troglodytarum L. genome provides insights into the mechanism of non-climacteric behaviour and enrichment of carotenoids.</title>
        <authorList>
            <person name="Wang J."/>
        </authorList>
    </citation>
    <scope>NUCLEOTIDE SEQUENCE</scope>
    <source>
        <tissue evidence="2">Leaf</tissue>
    </source>
</reference>
<dbReference type="AlphaFoldDB" id="A0A9E7JXY1"/>
<sequence>MALALPPPSRVPFAADPITDAGSSAAWFPFLLPSSRPSTPSFGPCTNQNHGNFPSSRGSAPAWLT</sequence>
<feature type="region of interest" description="Disordered" evidence="1">
    <location>
        <begin position="39"/>
        <end position="65"/>
    </location>
</feature>
<evidence type="ECO:0000313" key="2">
    <source>
        <dbReference type="EMBL" id="URD96406.1"/>
    </source>
</evidence>
<organism evidence="2 3">
    <name type="scientific">Musa troglodytarum</name>
    <name type="common">fe'i banana</name>
    <dbReference type="NCBI Taxonomy" id="320322"/>
    <lineage>
        <taxon>Eukaryota</taxon>
        <taxon>Viridiplantae</taxon>
        <taxon>Streptophyta</taxon>
        <taxon>Embryophyta</taxon>
        <taxon>Tracheophyta</taxon>
        <taxon>Spermatophyta</taxon>
        <taxon>Magnoliopsida</taxon>
        <taxon>Liliopsida</taxon>
        <taxon>Zingiberales</taxon>
        <taxon>Musaceae</taxon>
        <taxon>Musa</taxon>
    </lineage>
</organism>
<dbReference type="EMBL" id="CP097506">
    <property type="protein sequence ID" value="URD96406.1"/>
    <property type="molecule type" value="Genomic_DNA"/>
</dbReference>
<proteinExistence type="predicted"/>
<protein>
    <submittedName>
        <fullName evidence="2">Uncharacterized protein</fullName>
    </submittedName>
</protein>
<name>A0A9E7JXY1_9LILI</name>